<feature type="non-terminal residue" evidence="1">
    <location>
        <position position="23"/>
    </location>
</feature>
<organism evidence="1">
    <name type="scientific">marine sediment metagenome</name>
    <dbReference type="NCBI Taxonomy" id="412755"/>
    <lineage>
        <taxon>unclassified sequences</taxon>
        <taxon>metagenomes</taxon>
        <taxon>ecological metagenomes</taxon>
    </lineage>
</organism>
<reference evidence="1" key="1">
    <citation type="journal article" date="2015" name="Nature">
        <title>Complex archaea that bridge the gap between prokaryotes and eukaryotes.</title>
        <authorList>
            <person name="Spang A."/>
            <person name="Saw J.H."/>
            <person name="Jorgensen S.L."/>
            <person name="Zaremba-Niedzwiedzka K."/>
            <person name="Martijn J."/>
            <person name="Lind A.E."/>
            <person name="van Eijk R."/>
            <person name="Schleper C."/>
            <person name="Guy L."/>
            <person name="Ettema T.J."/>
        </authorList>
    </citation>
    <scope>NUCLEOTIDE SEQUENCE</scope>
</reference>
<accession>A0A0F9DR47</accession>
<comment type="caution">
    <text evidence="1">The sequence shown here is derived from an EMBL/GenBank/DDBJ whole genome shotgun (WGS) entry which is preliminary data.</text>
</comment>
<protein>
    <submittedName>
        <fullName evidence="1">Uncharacterized protein</fullName>
    </submittedName>
</protein>
<evidence type="ECO:0000313" key="1">
    <source>
        <dbReference type="EMBL" id="KKL14398.1"/>
    </source>
</evidence>
<name>A0A0F9DR47_9ZZZZ</name>
<dbReference type="AlphaFoldDB" id="A0A0F9DR47"/>
<proteinExistence type="predicted"/>
<sequence length="23" mass="2589">MRKHSAAARQLVWVLTLALLLVV</sequence>
<gene>
    <name evidence="1" type="ORF">LCGC14_2516050</name>
</gene>
<dbReference type="EMBL" id="LAZR01040475">
    <property type="protein sequence ID" value="KKL14398.1"/>
    <property type="molecule type" value="Genomic_DNA"/>
</dbReference>